<dbReference type="PANTHER" id="PTHR43461:SF1">
    <property type="entry name" value="TRANSMEMBRANE PROTEIN 256"/>
    <property type="match status" value="1"/>
</dbReference>
<evidence type="ECO:0000256" key="2">
    <source>
        <dbReference type="ARBA" id="ARBA00022692"/>
    </source>
</evidence>
<accession>A0A9W7BR42</accession>
<dbReference type="OrthoDB" id="269173at2759"/>
<evidence type="ECO:0000256" key="5">
    <source>
        <dbReference type="SAM" id="Phobius"/>
    </source>
</evidence>
<keyword evidence="3 5" id="KW-1133">Transmembrane helix</keyword>
<reference evidence="7" key="1">
    <citation type="journal article" date="2023" name="Commun. Biol.">
        <title>Genome analysis of Parmales, the sister group of diatoms, reveals the evolutionary specialization of diatoms from phago-mixotrophs to photoautotrophs.</title>
        <authorList>
            <person name="Ban H."/>
            <person name="Sato S."/>
            <person name="Yoshikawa S."/>
            <person name="Yamada K."/>
            <person name="Nakamura Y."/>
            <person name="Ichinomiya M."/>
            <person name="Sato N."/>
            <person name="Blanc-Mathieu R."/>
            <person name="Endo H."/>
            <person name="Kuwata A."/>
            <person name="Ogata H."/>
        </authorList>
    </citation>
    <scope>NUCLEOTIDE SEQUENCE [LARGE SCALE GENOMIC DNA]</scope>
    <source>
        <strain evidence="7">NIES 3701</strain>
    </source>
</reference>
<evidence type="ECO:0000256" key="3">
    <source>
        <dbReference type="ARBA" id="ARBA00022989"/>
    </source>
</evidence>
<evidence type="ECO:0000256" key="1">
    <source>
        <dbReference type="ARBA" id="ARBA00004141"/>
    </source>
</evidence>
<gene>
    <name evidence="6" type="ORF">TrST_g3410</name>
</gene>
<comment type="caution">
    <text evidence="6">The sequence shown here is derived from an EMBL/GenBank/DDBJ whole genome shotgun (WGS) entry which is preliminary data.</text>
</comment>
<name>A0A9W7BR42_9STRA</name>
<evidence type="ECO:0000256" key="4">
    <source>
        <dbReference type="ARBA" id="ARBA00023136"/>
    </source>
</evidence>
<dbReference type="PANTHER" id="PTHR43461">
    <property type="entry name" value="TRANSMEMBRANE PROTEIN 256"/>
    <property type="match status" value="1"/>
</dbReference>
<feature type="transmembrane region" description="Helical" evidence="5">
    <location>
        <begin position="68"/>
        <end position="88"/>
    </location>
</feature>
<sequence>MSWTRTAGALSTAGSIVAASFGSHGLSKVPEYTPKKQKQWEIANQFHLLNSVALTFLSPLLAKERLCLNVAGGLLSLGITGFSGSIYAKVYTNDDRLGKGAPVGGVALILGWLSIALLRR</sequence>
<comment type="subcellular location">
    <subcellularLocation>
        <location evidence="1">Membrane</location>
        <topology evidence="1">Multi-pass membrane protein</topology>
    </subcellularLocation>
</comment>
<keyword evidence="4 5" id="KW-0472">Membrane</keyword>
<evidence type="ECO:0000313" key="6">
    <source>
        <dbReference type="EMBL" id="GMH95906.1"/>
    </source>
</evidence>
<feature type="transmembrane region" description="Helical" evidence="5">
    <location>
        <begin position="100"/>
        <end position="118"/>
    </location>
</feature>
<dbReference type="Pfam" id="PF04241">
    <property type="entry name" value="DUF423"/>
    <property type="match status" value="1"/>
</dbReference>
<dbReference type="EMBL" id="BRXY01000452">
    <property type="protein sequence ID" value="GMH95906.1"/>
    <property type="molecule type" value="Genomic_DNA"/>
</dbReference>
<evidence type="ECO:0000313" key="7">
    <source>
        <dbReference type="Proteomes" id="UP001165085"/>
    </source>
</evidence>
<dbReference type="AlphaFoldDB" id="A0A9W7BR42"/>
<protein>
    <submittedName>
        <fullName evidence="6">Uncharacterized protein</fullName>
    </submittedName>
</protein>
<keyword evidence="2 5" id="KW-0812">Transmembrane</keyword>
<dbReference type="InterPro" id="IPR006696">
    <property type="entry name" value="DUF423"/>
</dbReference>
<keyword evidence="7" id="KW-1185">Reference proteome</keyword>
<dbReference type="GO" id="GO:0016020">
    <property type="term" value="C:membrane"/>
    <property type="evidence" value="ECO:0007669"/>
    <property type="project" value="UniProtKB-SubCell"/>
</dbReference>
<proteinExistence type="predicted"/>
<dbReference type="Proteomes" id="UP001165085">
    <property type="component" value="Unassembled WGS sequence"/>
</dbReference>
<organism evidence="6 7">
    <name type="scientific">Triparma strigata</name>
    <dbReference type="NCBI Taxonomy" id="1606541"/>
    <lineage>
        <taxon>Eukaryota</taxon>
        <taxon>Sar</taxon>
        <taxon>Stramenopiles</taxon>
        <taxon>Ochrophyta</taxon>
        <taxon>Bolidophyceae</taxon>
        <taxon>Parmales</taxon>
        <taxon>Triparmaceae</taxon>
        <taxon>Triparma</taxon>
    </lineage>
</organism>